<organism evidence="1 2">
    <name type="scientific">Paracoccus chinensis</name>
    <dbReference type="NCBI Taxonomy" id="525640"/>
    <lineage>
        <taxon>Bacteria</taxon>
        <taxon>Pseudomonadati</taxon>
        <taxon>Pseudomonadota</taxon>
        <taxon>Alphaproteobacteria</taxon>
        <taxon>Rhodobacterales</taxon>
        <taxon>Paracoccaceae</taxon>
        <taxon>Paracoccus</taxon>
    </lineage>
</organism>
<dbReference type="RefSeq" id="WP_090755619.1">
    <property type="nucleotide sequence ID" value="NZ_FNGE01000008.1"/>
</dbReference>
<reference evidence="2" key="1">
    <citation type="submission" date="2016-10" db="EMBL/GenBank/DDBJ databases">
        <authorList>
            <person name="Varghese N."/>
            <person name="Submissions S."/>
        </authorList>
    </citation>
    <scope>NUCLEOTIDE SEQUENCE [LARGE SCALE GENOMIC DNA]</scope>
    <source>
        <strain evidence="2">CGMCC 1.7655</strain>
    </source>
</reference>
<sequence>MITNEIAVALRDATENDKAEFAQFLMDALAPHGITPDGSVKRILVGAMDRYAAPEGGVDAVGETL</sequence>
<dbReference type="AlphaFoldDB" id="A0A1G9IWP7"/>
<proteinExistence type="predicted"/>
<accession>A0A1G9IWP7</accession>
<dbReference type="STRING" id="525640.SAMN04487971_108167"/>
<name>A0A1G9IWP7_9RHOB</name>
<gene>
    <name evidence="1" type="ORF">SAMN04487971_108167</name>
</gene>
<evidence type="ECO:0000313" key="2">
    <source>
        <dbReference type="Proteomes" id="UP000199555"/>
    </source>
</evidence>
<dbReference type="Proteomes" id="UP000199555">
    <property type="component" value="Unassembled WGS sequence"/>
</dbReference>
<evidence type="ECO:0000313" key="1">
    <source>
        <dbReference type="EMBL" id="SDL29637.1"/>
    </source>
</evidence>
<dbReference type="EMBL" id="FNGE01000008">
    <property type="protein sequence ID" value="SDL29637.1"/>
    <property type="molecule type" value="Genomic_DNA"/>
</dbReference>
<keyword evidence="2" id="KW-1185">Reference proteome</keyword>
<dbReference type="OrthoDB" id="7775348at2"/>
<protein>
    <submittedName>
        <fullName evidence="1">Uncharacterized protein</fullName>
    </submittedName>
</protein>